<organism evidence="1 2">
    <name type="scientific">Penicillium nordicum</name>
    <dbReference type="NCBI Taxonomy" id="229535"/>
    <lineage>
        <taxon>Eukaryota</taxon>
        <taxon>Fungi</taxon>
        <taxon>Dikarya</taxon>
        <taxon>Ascomycota</taxon>
        <taxon>Pezizomycotina</taxon>
        <taxon>Eurotiomycetes</taxon>
        <taxon>Eurotiomycetidae</taxon>
        <taxon>Eurotiales</taxon>
        <taxon>Aspergillaceae</taxon>
        <taxon>Penicillium</taxon>
    </lineage>
</organism>
<evidence type="ECO:0000313" key="2">
    <source>
        <dbReference type="Proteomes" id="UP000037696"/>
    </source>
</evidence>
<keyword evidence="2" id="KW-1185">Reference proteome</keyword>
<dbReference type="EMBL" id="LHQQ01000024">
    <property type="protein sequence ID" value="KOS46767.1"/>
    <property type="molecule type" value="Genomic_DNA"/>
</dbReference>
<proteinExistence type="predicted"/>
<evidence type="ECO:0000313" key="1">
    <source>
        <dbReference type="EMBL" id="KOS46767.1"/>
    </source>
</evidence>
<sequence>MFTKSYIPNYIICTTLQHGDMRKHPPCRGLTPSSHLLHPSYSSQPRSTSPTRHYVCVDPLIPECHGDFAEEYTIQPPTPPMCSGYGSNSG</sequence>
<dbReference type="Proteomes" id="UP000037696">
    <property type="component" value="Unassembled WGS sequence"/>
</dbReference>
<dbReference type="AlphaFoldDB" id="A0A0M8PA87"/>
<reference evidence="1 2" key="1">
    <citation type="submission" date="2015-08" db="EMBL/GenBank/DDBJ databases">
        <title>Genome sequencing of Penicillium nordicum.</title>
        <authorList>
            <person name="Nguyen H.D."/>
            <person name="Seifert K.A."/>
        </authorList>
    </citation>
    <scope>NUCLEOTIDE SEQUENCE [LARGE SCALE GENOMIC DNA]</scope>
    <source>
        <strain evidence="1 2">DAOMC 185683</strain>
    </source>
</reference>
<protein>
    <submittedName>
        <fullName evidence="1">Uncharacterized protein</fullName>
    </submittedName>
</protein>
<comment type="caution">
    <text evidence="1">The sequence shown here is derived from an EMBL/GenBank/DDBJ whole genome shotgun (WGS) entry which is preliminary data.</text>
</comment>
<name>A0A0M8PA87_9EURO</name>
<accession>A0A0M8PA87</accession>
<gene>
    <name evidence="1" type="ORF">ACN38_g2249</name>
</gene>